<evidence type="ECO:0000256" key="3">
    <source>
        <dbReference type="ARBA" id="ARBA00022490"/>
    </source>
</evidence>
<dbReference type="NCBIfam" id="NF006873">
    <property type="entry name" value="PRK09369.1"/>
    <property type="match status" value="1"/>
</dbReference>
<keyword evidence="8 12" id="KW-0131">Cell cycle</keyword>
<keyword evidence="9 12" id="KW-0961">Cell wall biogenesis/degradation</keyword>
<dbReference type="InterPro" id="IPR050068">
    <property type="entry name" value="MurA_subfamily"/>
</dbReference>
<feature type="binding site" evidence="12">
    <location>
        <position position="92"/>
    </location>
    <ligand>
        <name>UDP-N-acetyl-alpha-D-glucosamine</name>
        <dbReference type="ChEBI" id="CHEBI:57705"/>
    </ligand>
</feature>
<keyword evidence="7 12" id="KW-0573">Peptidoglycan synthesis</keyword>
<evidence type="ECO:0000256" key="5">
    <source>
        <dbReference type="ARBA" id="ARBA00022679"/>
    </source>
</evidence>
<keyword evidence="3 12" id="KW-0963">Cytoplasm</keyword>
<feature type="modified residue" description="2-(S-cysteinyl)pyruvic acid O-phosphothioketal" evidence="12">
    <location>
        <position position="116"/>
    </location>
</feature>
<evidence type="ECO:0000256" key="12">
    <source>
        <dbReference type="HAMAP-Rule" id="MF_00111"/>
    </source>
</evidence>
<evidence type="ECO:0000313" key="14">
    <source>
        <dbReference type="EMBL" id="WNB82915.1"/>
    </source>
</evidence>
<dbReference type="Pfam" id="PF00275">
    <property type="entry name" value="EPSP_synthase"/>
    <property type="match status" value="1"/>
</dbReference>
<evidence type="ECO:0000256" key="2">
    <source>
        <dbReference type="ARBA" id="ARBA00004752"/>
    </source>
</evidence>
<evidence type="ECO:0000256" key="4">
    <source>
        <dbReference type="ARBA" id="ARBA00022618"/>
    </source>
</evidence>
<gene>
    <name evidence="12" type="primary">murA</name>
    <name evidence="14" type="ORF">RDV49_08325</name>
</gene>
<dbReference type="RefSeq" id="WP_003006715.1">
    <property type="nucleotide sequence ID" value="NZ_CP133988.1"/>
</dbReference>
<keyword evidence="5 12" id="KW-0808">Transferase</keyword>
<dbReference type="InterPro" id="IPR036968">
    <property type="entry name" value="Enolpyruvate_Tfrase_sf"/>
</dbReference>
<feature type="binding site" evidence="12">
    <location>
        <begin position="121"/>
        <end position="125"/>
    </location>
    <ligand>
        <name>UDP-N-acetyl-alpha-D-glucosamine</name>
        <dbReference type="ChEBI" id="CHEBI:57705"/>
    </ligand>
</feature>
<feature type="active site" description="Proton donor" evidence="12">
    <location>
        <position position="116"/>
    </location>
</feature>
<feature type="binding site" evidence="12">
    <location>
        <position position="306"/>
    </location>
    <ligand>
        <name>UDP-N-acetyl-alpha-D-glucosamine</name>
        <dbReference type="ChEBI" id="CHEBI:57705"/>
    </ligand>
</feature>
<evidence type="ECO:0000256" key="9">
    <source>
        <dbReference type="ARBA" id="ARBA00023316"/>
    </source>
</evidence>
<dbReference type="GO" id="GO:0051301">
    <property type="term" value="P:cell division"/>
    <property type="evidence" value="ECO:0007669"/>
    <property type="project" value="UniProtKB-KW"/>
</dbReference>
<dbReference type="GO" id="GO:0005737">
    <property type="term" value="C:cytoplasm"/>
    <property type="evidence" value="ECO:0007669"/>
    <property type="project" value="UniProtKB-SubCell"/>
</dbReference>
<evidence type="ECO:0000313" key="15">
    <source>
        <dbReference type="Proteomes" id="UP001248323"/>
    </source>
</evidence>
<feature type="domain" description="Enolpyruvate transferase" evidence="13">
    <location>
        <begin position="7"/>
        <end position="407"/>
    </location>
</feature>
<dbReference type="Gene3D" id="3.65.10.10">
    <property type="entry name" value="Enolpyruvate transferase domain"/>
    <property type="match status" value="2"/>
</dbReference>
<feature type="binding site" evidence="12">
    <location>
        <begin position="22"/>
        <end position="23"/>
    </location>
    <ligand>
        <name>phosphoenolpyruvate</name>
        <dbReference type="ChEBI" id="CHEBI:58702"/>
    </ligand>
</feature>
<dbReference type="CDD" id="cd01555">
    <property type="entry name" value="UdpNAET"/>
    <property type="match status" value="1"/>
</dbReference>
<dbReference type="InterPro" id="IPR005750">
    <property type="entry name" value="UDP_GlcNAc_COvinyl_MurA"/>
</dbReference>
<comment type="catalytic activity">
    <reaction evidence="11 12">
        <text>phosphoenolpyruvate + UDP-N-acetyl-alpha-D-glucosamine = UDP-N-acetyl-3-O-(1-carboxyvinyl)-alpha-D-glucosamine + phosphate</text>
        <dbReference type="Rhea" id="RHEA:18681"/>
        <dbReference type="ChEBI" id="CHEBI:43474"/>
        <dbReference type="ChEBI" id="CHEBI:57705"/>
        <dbReference type="ChEBI" id="CHEBI:58702"/>
        <dbReference type="ChEBI" id="CHEBI:68483"/>
        <dbReference type="EC" id="2.5.1.7"/>
    </reaction>
</comment>
<comment type="subcellular location">
    <subcellularLocation>
        <location evidence="1 12">Cytoplasm</location>
    </subcellularLocation>
</comment>
<dbReference type="EC" id="2.5.1.7" evidence="12"/>
<evidence type="ECO:0000256" key="11">
    <source>
        <dbReference type="ARBA" id="ARBA00047527"/>
    </source>
</evidence>
<protein>
    <recommendedName>
        <fullName evidence="12">UDP-N-acetylglucosamine 1-carboxyvinyltransferase</fullName>
        <ecNumber evidence="12">2.5.1.7</ecNumber>
    </recommendedName>
    <alternativeName>
        <fullName evidence="12">Enoylpyruvate transferase</fullName>
    </alternativeName>
    <alternativeName>
        <fullName evidence="12">UDP-N-acetylglucosamine enolpyruvyl transferase</fullName>
        <shortName evidence="12">EPT</shortName>
    </alternativeName>
</protein>
<dbReference type="InterPro" id="IPR013792">
    <property type="entry name" value="RNA3'P_cycl/enolpyr_Trfase_a/b"/>
</dbReference>
<dbReference type="InterPro" id="IPR001986">
    <property type="entry name" value="Enolpyruvate_Tfrase_dom"/>
</dbReference>
<name>A0AAX4AW73_STRPA</name>
<feature type="binding site" evidence="12">
    <location>
        <position position="328"/>
    </location>
    <ligand>
        <name>UDP-N-acetyl-alpha-D-glucosamine</name>
        <dbReference type="ChEBI" id="CHEBI:57705"/>
    </ligand>
</feature>
<dbReference type="FunFam" id="3.65.10.10:FF:000001">
    <property type="entry name" value="UDP-N-acetylglucosamine 1-carboxyvinyltransferase"/>
    <property type="match status" value="1"/>
</dbReference>
<dbReference type="Proteomes" id="UP001248323">
    <property type="component" value="Chromosome"/>
</dbReference>
<reference evidence="14" key="1">
    <citation type="submission" date="2023-09" db="EMBL/GenBank/DDBJ databases">
        <title>Streptococcus_parasanguinius_hifiasm_complete_genome_Zymo_Research_ D6332.</title>
        <authorList>
            <person name="Damerum A."/>
        </authorList>
    </citation>
    <scope>NUCLEOTIDE SEQUENCE</scope>
    <source>
        <strain evidence="14">B-1756</strain>
    </source>
</reference>
<dbReference type="SUPFAM" id="SSF55205">
    <property type="entry name" value="EPT/RTPC-like"/>
    <property type="match status" value="1"/>
</dbReference>
<accession>A0AAX4AW73</accession>
<dbReference type="GO" id="GO:0008760">
    <property type="term" value="F:UDP-N-acetylglucosamine 1-carboxyvinyltransferase activity"/>
    <property type="evidence" value="ECO:0007669"/>
    <property type="project" value="UniProtKB-UniRule"/>
</dbReference>
<dbReference type="GO" id="GO:0008360">
    <property type="term" value="P:regulation of cell shape"/>
    <property type="evidence" value="ECO:0007669"/>
    <property type="project" value="UniProtKB-KW"/>
</dbReference>
<sequence length="419" mass="44722">MKKIVINGGRPLKGEVTISGAKNSVVALIPATILADDIVTLDGVPDISDVSSLIEIMTIMGAKIERKEDSLIIDPRGVKNMPMPFGKINSLRASYYFYGGLLGRYGQATVGLPGGCDLGPRPIDLHLKAFEAMGAAMTMDGSSMKLATNGKPLQGANIYMDTVSVGATINTILAAVKAEGRTVIENAAREPEIIDVVTLLNNMGAHIRGAGTDIIIIDGVPQLHGTRHQVIPDRIEAGTYIALAAAIGEGIQINNVLYEHLESYIAKLEEMGVRMTISEDSIFVEKQTGLKAIQIKTSPYPGFATDLQQPITPLLLTAVGRGRIVDTIYEKRVNHVPELAKMGATISTLNDHIIYEGPNQLTGSSVKATDLRAGAALVIAGLMASGTTEITNVEYILRGYSDIIHKLTQLGADIQLVEE</sequence>
<comment type="similarity">
    <text evidence="10 12">Belongs to the EPSP synthase family. MurA subfamily.</text>
</comment>
<proteinExistence type="inferred from homology"/>
<dbReference type="NCBIfam" id="TIGR01072">
    <property type="entry name" value="murA"/>
    <property type="match status" value="1"/>
</dbReference>
<dbReference type="EMBL" id="CP133988">
    <property type="protein sequence ID" value="WNB82915.1"/>
    <property type="molecule type" value="Genomic_DNA"/>
</dbReference>
<dbReference type="HAMAP" id="MF_00111">
    <property type="entry name" value="MurA"/>
    <property type="match status" value="1"/>
</dbReference>
<dbReference type="GO" id="GO:0009252">
    <property type="term" value="P:peptidoglycan biosynthetic process"/>
    <property type="evidence" value="ECO:0007669"/>
    <property type="project" value="UniProtKB-UniRule"/>
</dbReference>
<dbReference type="GO" id="GO:0071555">
    <property type="term" value="P:cell wall organization"/>
    <property type="evidence" value="ECO:0007669"/>
    <property type="project" value="UniProtKB-KW"/>
</dbReference>
<dbReference type="NCBIfam" id="NF009470">
    <property type="entry name" value="PRK12830.1"/>
    <property type="match status" value="1"/>
</dbReference>
<evidence type="ECO:0000256" key="7">
    <source>
        <dbReference type="ARBA" id="ARBA00022984"/>
    </source>
</evidence>
<keyword evidence="6 12" id="KW-0133">Cell shape</keyword>
<dbReference type="GO" id="GO:0019277">
    <property type="term" value="P:UDP-N-acetylgalactosamine biosynthetic process"/>
    <property type="evidence" value="ECO:0007669"/>
    <property type="project" value="InterPro"/>
</dbReference>
<evidence type="ECO:0000256" key="6">
    <source>
        <dbReference type="ARBA" id="ARBA00022960"/>
    </source>
</evidence>
<evidence type="ECO:0000256" key="8">
    <source>
        <dbReference type="ARBA" id="ARBA00023306"/>
    </source>
</evidence>
<evidence type="ECO:0000256" key="1">
    <source>
        <dbReference type="ARBA" id="ARBA00004496"/>
    </source>
</evidence>
<keyword evidence="4 12" id="KW-0132">Cell division</keyword>
<dbReference type="PANTHER" id="PTHR43783:SF2">
    <property type="entry name" value="UDP-N-ACETYLGLUCOSAMINE 1-CARBOXYVINYLTRANSFERASE 2"/>
    <property type="match status" value="1"/>
</dbReference>
<keyword evidence="12" id="KW-0670">Pyruvate</keyword>
<dbReference type="AlphaFoldDB" id="A0AAX4AW73"/>
<comment type="pathway">
    <text evidence="2 12">Cell wall biogenesis; peptidoglycan biosynthesis.</text>
</comment>
<comment type="function">
    <text evidence="12">Cell wall formation. Adds enolpyruvyl to UDP-N-acetylglucosamine.</text>
</comment>
<organism evidence="14 15">
    <name type="scientific">Streptococcus parasanguinis</name>
    <dbReference type="NCBI Taxonomy" id="1318"/>
    <lineage>
        <taxon>Bacteria</taxon>
        <taxon>Bacillati</taxon>
        <taxon>Bacillota</taxon>
        <taxon>Bacilli</taxon>
        <taxon>Lactobacillales</taxon>
        <taxon>Streptococcaceae</taxon>
        <taxon>Streptococcus</taxon>
    </lineage>
</organism>
<evidence type="ECO:0000256" key="10">
    <source>
        <dbReference type="ARBA" id="ARBA00038367"/>
    </source>
</evidence>
<comment type="caution">
    <text evidence="12">Lacks conserved residue(s) required for the propagation of feature annotation.</text>
</comment>
<evidence type="ECO:0000259" key="13">
    <source>
        <dbReference type="Pfam" id="PF00275"/>
    </source>
</evidence>
<dbReference type="PANTHER" id="PTHR43783">
    <property type="entry name" value="UDP-N-ACETYLGLUCOSAMINE 1-CARBOXYVINYLTRANSFERASE"/>
    <property type="match status" value="1"/>
</dbReference>